<dbReference type="EMBL" id="JASCZI010003926">
    <property type="protein sequence ID" value="MED6116995.1"/>
    <property type="molecule type" value="Genomic_DNA"/>
</dbReference>
<evidence type="ECO:0000313" key="2">
    <source>
        <dbReference type="Proteomes" id="UP001341840"/>
    </source>
</evidence>
<organism evidence="1 2">
    <name type="scientific">Stylosanthes scabra</name>
    <dbReference type="NCBI Taxonomy" id="79078"/>
    <lineage>
        <taxon>Eukaryota</taxon>
        <taxon>Viridiplantae</taxon>
        <taxon>Streptophyta</taxon>
        <taxon>Embryophyta</taxon>
        <taxon>Tracheophyta</taxon>
        <taxon>Spermatophyta</taxon>
        <taxon>Magnoliopsida</taxon>
        <taxon>eudicotyledons</taxon>
        <taxon>Gunneridae</taxon>
        <taxon>Pentapetalae</taxon>
        <taxon>rosids</taxon>
        <taxon>fabids</taxon>
        <taxon>Fabales</taxon>
        <taxon>Fabaceae</taxon>
        <taxon>Papilionoideae</taxon>
        <taxon>50 kb inversion clade</taxon>
        <taxon>dalbergioids sensu lato</taxon>
        <taxon>Dalbergieae</taxon>
        <taxon>Pterocarpus clade</taxon>
        <taxon>Stylosanthes</taxon>
    </lineage>
</organism>
<gene>
    <name evidence="1" type="ORF">PIB30_105599</name>
</gene>
<reference evidence="1 2" key="1">
    <citation type="journal article" date="2023" name="Plants (Basel)">
        <title>Bridging the Gap: Combining Genomics and Transcriptomics Approaches to Understand Stylosanthes scabra, an Orphan Legume from the Brazilian Caatinga.</title>
        <authorList>
            <person name="Ferreira-Neto J.R.C."/>
            <person name="da Silva M.D."/>
            <person name="Binneck E."/>
            <person name="de Melo N.F."/>
            <person name="da Silva R.H."/>
            <person name="de Melo A.L.T.M."/>
            <person name="Pandolfi V."/>
            <person name="Bustamante F.O."/>
            <person name="Brasileiro-Vidal A.C."/>
            <person name="Benko-Iseppon A.M."/>
        </authorList>
    </citation>
    <scope>NUCLEOTIDE SEQUENCE [LARGE SCALE GENOMIC DNA]</scope>
    <source>
        <tissue evidence="1">Leaves</tissue>
    </source>
</reference>
<protein>
    <submittedName>
        <fullName evidence="1">Uncharacterized protein</fullName>
    </submittedName>
</protein>
<name>A0ABU6QY22_9FABA</name>
<accession>A0ABU6QY22</accession>
<keyword evidence="2" id="KW-1185">Reference proteome</keyword>
<evidence type="ECO:0000313" key="1">
    <source>
        <dbReference type="EMBL" id="MED6116995.1"/>
    </source>
</evidence>
<dbReference type="PANTHER" id="PTHR36077">
    <property type="entry name" value="BNAA02G07370D PROTEIN"/>
    <property type="match status" value="1"/>
</dbReference>
<proteinExistence type="predicted"/>
<sequence>MAYRIPNSPLPITDMGRRSFVKGDWLTGGSCPTATGIRCHHIPTATASGGPSHRHTFALSIPILENLIKPRPKEEWELAHLYEYRQFPYPGDEEAMQEFIPKGGMIGTTIGPKGTIEVDKDAVNYQKQLQDKKFEQEALKMWMRMRNEVIGELQEQGFDLE</sequence>
<dbReference type="Proteomes" id="UP001341840">
    <property type="component" value="Unassembled WGS sequence"/>
</dbReference>
<dbReference type="PANTHER" id="PTHR36077:SF1">
    <property type="entry name" value="HOMEOBOX PROSPERO PROTEIN"/>
    <property type="match status" value="1"/>
</dbReference>
<comment type="caution">
    <text evidence="1">The sequence shown here is derived from an EMBL/GenBank/DDBJ whole genome shotgun (WGS) entry which is preliminary data.</text>
</comment>